<evidence type="ECO:0000256" key="1">
    <source>
        <dbReference type="SAM" id="MobiDB-lite"/>
    </source>
</evidence>
<evidence type="ECO:0000313" key="4">
    <source>
        <dbReference type="EMBL" id="KZB83808.1"/>
    </source>
</evidence>
<dbReference type="EMBL" id="LQCI01000018">
    <property type="protein sequence ID" value="KZB83808.1"/>
    <property type="molecule type" value="Genomic_DNA"/>
</dbReference>
<name>A0A154MH53_9PSEU</name>
<dbReference type="Pfam" id="PF00990">
    <property type="entry name" value="GGDEF"/>
    <property type="match status" value="1"/>
</dbReference>
<dbReference type="SUPFAM" id="SSF55073">
    <property type="entry name" value="Nucleotide cyclase"/>
    <property type="match status" value="1"/>
</dbReference>
<evidence type="ECO:0000313" key="7">
    <source>
        <dbReference type="Proteomes" id="UP000186883"/>
    </source>
</evidence>
<evidence type="ECO:0000313" key="5">
    <source>
        <dbReference type="EMBL" id="OKA06750.1"/>
    </source>
</evidence>
<evidence type="ECO:0000259" key="3">
    <source>
        <dbReference type="PROSITE" id="PS50887"/>
    </source>
</evidence>
<comment type="caution">
    <text evidence="4">The sequence shown here is derived from an EMBL/GenBank/DDBJ whole genome shotgun (WGS) entry which is preliminary data.</text>
</comment>
<dbReference type="GO" id="GO:0052621">
    <property type="term" value="F:diguanylate cyclase activity"/>
    <property type="evidence" value="ECO:0007669"/>
    <property type="project" value="TreeGrafter"/>
</dbReference>
<dbReference type="PANTHER" id="PTHR45138">
    <property type="entry name" value="REGULATORY COMPONENTS OF SENSORY TRANSDUCTION SYSTEM"/>
    <property type="match status" value="1"/>
</dbReference>
<proteinExistence type="predicted"/>
<dbReference type="CDD" id="cd01949">
    <property type="entry name" value="GGDEF"/>
    <property type="match status" value="1"/>
</dbReference>
<reference evidence="4 6" key="1">
    <citation type="submission" date="2015-12" db="EMBL/GenBank/DDBJ databases">
        <title>Amycolatopsis regifaucium genome sequencing and assembly.</title>
        <authorList>
            <person name="Mayilraj S."/>
        </authorList>
    </citation>
    <scope>NUCLEOTIDE SEQUENCE [LARGE SCALE GENOMIC DNA]</scope>
    <source>
        <strain evidence="4 6">GY080</strain>
    </source>
</reference>
<dbReference type="OrthoDB" id="23692at2"/>
<dbReference type="Proteomes" id="UP000076321">
    <property type="component" value="Unassembled WGS sequence"/>
</dbReference>
<sequence length="484" mass="52628">MPAETGDRRQHGDDAGDLDDAAATAAAASDVPVTERGRTSPEGDQAEPPQRHPYDPRAWALWQRPKRFIAFLFAMEAIGIAIMFVATMNSTAPGKIDLVRFAILAVGATAHIQLTQRQEERRRDRSHTVLIDLTAVWTFPAAVILPLSLTLSIIALVRIQHWFIARRPAHNFVFSSVTHGVSVTLASLTFAAFGPHEWGRISGWGTLGEFGVLIITGMVFEAVQIAYIGGILTLGSPKRPSVSTVLGNAADNLLEAITIGLGAVTAVLLLIMPPMVIVMAVVTVVFNRLAEIDQLQNDARTDPKTGVLNMRGWSESAERALGRTARSDDNLALLMIDLDHFKWINDTYGHPAGDDVLRDVARKLDEVTRPADVIGRFGGEEFLVLLPDIDETAAKLAAERVRSAIAELHIVTTDKRGSRVTIAGRTTSIGAALFPRHGDSLEELLHAADAAVYVAKENGRNQVRFAQDVERPAPPEDRATHLED</sequence>
<dbReference type="PANTHER" id="PTHR45138:SF9">
    <property type="entry name" value="DIGUANYLATE CYCLASE DGCM-RELATED"/>
    <property type="match status" value="1"/>
</dbReference>
<dbReference type="SMART" id="SM00267">
    <property type="entry name" value="GGDEF"/>
    <property type="match status" value="1"/>
</dbReference>
<reference evidence="5 7" key="2">
    <citation type="submission" date="2016-11" db="EMBL/GenBank/DDBJ databases">
        <title>Genome sequencing of Amycolatopsis regifaucium.</title>
        <authorList>
            <person name="Mayilraj S."/>
            <person name="Kaur N."/>
        </authorList>
    </citation>
    <scope>NUCLEOTIDE SEQUENCE [LARGE SCALE GENOMIC DNA]</scope>
    <source>
        <strain evidence="5 7">GY080</strain>
    </source>
</reference>
<keyword evidence="2" id="KW-0472">Membrane</keyword>
<feature type="transmembrane region" description="Helical" evidence="2">
    <location>
        <begin position="169"/>
        <end position="193"/>
    </location>
</feature>
<gene>
    <name evidence="5" type="ORF">ATP06_0219595</name>
    <name evidence="4" type="ORF">AVL48_35020</name>
</gene>
<feature type="region of interest" description="Disordered" evidence="1">
    <location>
        <begin position="1"/>
        <end position="53"/>
    </location>
</feature>
<evidence type="ECO:0000313" key="6">
    <source>
        <dbReference type="Proteomes" id="UP000076321"/>
    </source>
</evidence>
<dbReference type="InterPro" id="IPR050469">
    <property type="entry name" value="Diguanylate_Cyclase"/>
</dbReference>
<feature type="transmembrane region" description="Helical" evidence="2">
    <location>
        <begin position="135"/>
        <end position="157"/>
    </location>
</feature>
<protein>
    <submittedName>
        <fullName evidence="4">Diguanylate cyclase</fullName>
    </submittedName>
    <submittedName>
        <fullName evidence="5">GGDEF domain-containing protein</fullName>
    </submittedName>
</protein>
<keyword evidence="2" id="KW-1133">Transmembrane helix</keyword>
<dbReference type="FunFam" id="3.30.70.270:FF:000001">
    <property type="entry name" value="Diguanylate cyclase domain protein"/>
    <property type="match status" value="1"/>
</dbReference>
<dbReference type="RefSeq" id="WP_061982210.1">
    <property type="nucleotide sequence ID" value="NZ_FOPQ01000003.1"/>
</dbReference>
<feature type="domain" description="GGDEF" evidence="3">
    <location>
        <begin position="329"/>
        <end position="468"/>
    </location>
</feature>
<dbReference type="InterPro" id="IPR000160">
    <property type="entry name" value="GGDEF_dom"/>
</dbReference>
<dbReference type="NCBIfam" id="TIGR00254">
    <property type="entry name" value="GGDEF"/>
    <property type="match status" value="1"/>
</dbReference>
<keyword evidence="2" id="KW-0812">Transmembrane</keyword>
<dbReference type="InterPro" id="IPR029787">
    <property type="entry name" value="Nucleotide_cyclase"/>
</dbReference>
<dbReference type="Gene3D" id="3.30.70.270">
    <property type="match status" value="1"/>
</dbReference>
<feature type="transmembrane region" description="Helical" evidence="2">
    <location>
        <begin position="213"/>
        <end position="235"/>
    </location>
</feature>
<dbReference type="AlphaFoldDB" id="A0A154MH53"/>
<feature type="transmembrane region" description="Helical" evidence="2">
    <location>
        <begin position="68"/>
        <end position="86"/>
    </location>
</feature>
<dbReference type="Proteomes" id="UP000186883">
    <property type="component" value="Unassembled WGS sequence"/>
</dbReference>
<accession>A0A154MH53</accession>
<keyword evidence="7" id="KW-1185">Reference proteome</keyword>
<organism evidence="4 6">
    <name type="scientific">Amycolatopsis regifaucium</name>
    <dbReference type="NCBI Taxonomy" id="546365"/>
    <lineage>
        <taxon>Bacteria</taxon>
        <taxon>Bacillati</taxon>
        <taxon>Actinomycetota</taxon>
        <taxon>Actinomycetes</taxon>
        <taxon>Pseudonocardiales</taxon>
        <taxon>Pseudonocardiaceae</taxon>
        <taxon>Amycolatopsis</taxon>
    </lineage>
</organism>
<feature type="transmembrane region" description="Helical" evidence="2">
    <location>
        <begin position="256"/>
        <end position="286"/>
    </location>
</feature>
<dbReference type="EMBL" id="LOBU02000014">
    <property type="protein sequence ID" value="OKA06750.1"/>
    <property type="molecule type" value="Genomic_DNA"/>
</dbReference>
<feature type="compositionally biased region" description="Basic and acidic residues" evidence="1">
    <location>
        <begin position="1"/>
        <end position="14"/>
    </location>
</feature>
<dbReference type="PROSITE" id="PS50887">
    <property type="entry name" value="GGDEF"/>
    <property type="match status" value="1"/>
</dbReference>
<evidence type="ECO:0000256" key="2">
    <source>
        <dbReference type="SAM" id="Phobius"/>
    </source>
</evidence>
<dbReference type="InterPro" id="IPR043128">
    <property type="entry name" value="Rev_trsase/Diguanyl_cyclase"/>
</dbReference>
<feature type="compositionally biased region" description="Low complexity" evidence="1">
    <location>
        <begin position="21"/>
        <end position="30"/>
    </location>
</feature>